<keyword evidence="3" id="KW-1185">Reference proteome</keyword>
<evidence type="ECO:0000256" key="1">
    <source>
        <dbReference type="SAM" id="MobiDB-lite"/>
    </source>
</evidence>
<feature type="compositionally biased region" description="Basic residues" evidence="1">
    <location>
        <begin position="19"/>
        <end position="32"/>
    </location>
</feature>
<evidence type="ECO:0000313" key="2">
    <source>
        <dbReference type="EMBL" id="PHH59400.1"/>
    </source>
</evidence>
<proteinExistence type="predicted"/>
<dbReference type="AlphaFoldDB" id="A0A2C5XWB8"/>
<feature type="compositionally biased region" description="Basic and acidic residues" evidence="1">
    <location>
        <begin position="1"/>
        <end position="11"/>
    </location>
</feature>
<name>A0A2C5XWB8_9HYPO</name>
<reference evidence="2 3" key="1">
    <citation type="submission" date="2017-06" db="EMBL/GenBank/DDBJ databases">
        <title>Ant-infecting Ophiocordyceps genomes reveal a high diversity of potential behavioral manipulation genes and a possible major role for enterotoxins.</title>
        <authorList>
            <person name="De Bekker C."/>
            <person name="Evans H.C."/>
            <person name="Brachmann A."/>
            <person name="Hughes D.P."/>
        </authorList>
    </citation>
    <scope>NUCLEOTIDE SEQUENCE [LARGE SCALE GENOMIC DNA]</scope>
    <source>
        <strain evidence="2 3">Map64</strain>
    </source>
</reference>
<feature type="region of interest" description="Disordered" evidence="1">
    <location>
        <begin position="1"/>
        <end position="35"/>
    </location>
</feature>
<comment type="caution">
    <text evidence="2">The sequence shown here is derived from an EMBL/GenBank/DDBJ whole genome shotgun (WGS) entry which is preliminary data.</text>
</comment>
<dbReference type="EMBL" id="NJET01000209">
    <property type="protein sequence ID" value="PHH59400.1"/>
    <property type="molecule type" value="Genomic_DNA"/>
</dbReference>
<gene>
    <name evidence="2" type="ORF">CDD81_3231</name>
</gene>
<feature type="region of interest" description="Disordered" evidence="1">
    <location>
        <begin position="122"/>
        <end position="149"/>
    </location>
</feature>
<organism evidence="2 3">
    <name type="scientific">Ophiocordyceps australis</name>
    <dbReference type="NCBI Taxonomy" id="1399860"/>
    <lineage>
        <taxon>Eukaryota</taxon>
        <taxon>Fungi</taxon>
        <taxon>Dikarya</taxon>
        <taxon>Ascomycota</taxon>
        <taxon>Pezizomycotina</taxon>
        <taxon>Sordariomycetes</taxon>
        <taxon>Hypocreomycetidae</taxon>
        <taxon>Hypocreales</taxon>
        <taxon>Ophiocordycipitaceae</taxon>
        <taxon>Ophiocordyceps</taxon>
    </lineage>
</organism>
<dbReference type="Proteomes" id="UP000226192">
    <property type="component" value="Unassembled WGS sequence"/>
</dbReference>
<sequence length="149" mass="16137">MFDRQDGHSALEKMQNATHTRRKSSSKTKRTSAARGQQDECTLALGCIDDSRGLTVASAARSWQICPCAATPLNGSALALEARGTSLSPVKPHQGCFQPGPTWFKLQTFAVDQSQVQLKQTASWQRSGGPSVAVQRRQTSAVDNIDARH</sequence>
<protein>
    <submittedName>
        <fullName evidence="2">Uncharacterized protein</fullName>
    </submittedName>
</protein>
<evidence type="ECO:0000313" key="3">
    <source>
        <dbReference type="Proteomes" id="UP000226192"/>
    </source>
</evidence>
<accession>A0A2C5XWB8</accession>